<feature type="transmembrane region" description="Helical" evidence="18">
    <location>
        <begin position="257"/>
        <end position="282"/>
    </location>
</feature>
<feature type="transmembrane region" description="Helical" evidence="18">
    <location>
        <begin position="338"/>
        <end position="367"/>
    </location>
</feature>
<feature type="transmembrane region" description="Helical" evidence="18">
    <location>
        <begin position="373"/>
        <end position="396"/>
    </location>
</feature>
<feature type="transmembrane region" description="Helical" evidence="18">
    <location>
        <begin position="408"/>
        <end position="428"/>
    </location>
</feature>
<dbReference type="InterPro" id="IPR028250">
    <property type="entry name" value="DsbDN"/>
</dbReference>
<comment type="catalytic activity">
    <reaction evidence="17 18">
        <text>[protein]-dithiol + NADP(+) = [protein]-disulfide + NADPH + H(+)</text>
        <dbReference type="Rhea" id="RHEA:18753"/>
        <dbReference type="Rhea" id="RHEA-COMP:10593"/>
        <dbReference type="Rhea" id="RHEA-COMP:10594"/>
        <dbReference type="ChEBI" id="CHEBI:15378"/>
        <dbReference type="ChEBI" id="CHEBI:29950"/>
        <dbReference type="ChEBI" id="CHEBI:50058"/>
        <dbReference type="ChEBI" id="CHEBI:57783"/>
        <dbReference type="ChEBI" id="CHEBI:58349"/>
        <dbReference type="EC" id="1.8.1.8"/>
    </reaction>
</comment>
<dbReference type="Pfam" id="PF13899">
    <property type="entry name" value="Thioredoxin_7"/>
    <property type="match status" value="1"/>
</dbReference>
<dbReference type="InterPro" id="IPR035671">
    <property type="entry name" value="DsbD_gamma"/>
</dbReference>
<proteinExistence type="inferred from homology"/>
<evidence type="ECO:0000256" key="1">
    <source>
        <dbReference type="ARBA" id="ARBA00004429"/>
    </source>
</evidence>
<reference evidence="20" key="3">
    <citation type="submission" date="2021-09" db="EMBL/GenBank/DDBJ databases">
        <authorList>
            <person name="Gilroy R."/>
        </authorList>
    </citation>
    <scope>NUCLEOTIDE SEQUENCE</scope>
    <source>
        <strain evidence="20">CHK175-13533</strain>
    </source>
</reference>
<evidence type="ECO:0000256" key="15">
    <source>
        <dbReference type="ARBA" id="ARBA00023284"/>
    </source>
</evidence>
<dbReference type="EMBL" id="DYTQ01000027">
    <property type="protein sequence ID" value="HJH23288.1"/>
    <property type="molecule type" value="Genomic_DNA"/>
</dbReference>
<evidence type="ECO:0000256" key="14">
    <source>
        <dbReference type="ARBA" id="ARBA00023157"/>
    </source>
</evidence>
<keyword evidence="6 18" id="KW-0812">Transmembrane</keyword>
<feature type="disulfide bond" description="Redox-active" evidence="18">
    <location>
        <begin position="545"/>
        <end position="548"/>
    </location>
</feature>
<comment type="catalytic activity">
    <reaction evidence="16 18">
        <text>[protein]-dithiol + NAD(+) = [protein]-disulfide + NADH + H(+)</text>
        <dbReference type="Rhea" id="RHEA:18749"/>
        <dbReference type="Rhea" id="RHEA-COMP:10593"/>
        <dbReference type="Rhea" id="RHEA-COMP:10594"/>
        <dbReference type="ChEBI" id="CHEBI:15378"/>
        <dbReference type="ChEBI" id="CHEBI:29950"/>
        <dbReference type="ChEBI" id="CHEBI:50058"/>
        <dbReference type="ChEBI" id="CHEBI:57540"/>
        <dbReference type="ChEBI" id="CHEBI:57945"/>
        <dbReference type="EC" id="1.8.1.8"/>
    </reaction>
</comment>
<reference evidence="20" key="2">
    <citation type="journal article" date="2021" name="PeerJ">
        <title>Extensive microbial diversity within the chicken gut microbiome revealed by metagenomics and culture.</title>
        <authorList>
            <person name="Gilroy R."/>
            <person name="Ravi A."/>
            <person name="Getino M."/>
            <person name="Pursley I."/>
            <person name="Horton D.L."/>
            <person name="Alikhan N.F."/>
            <person name="Baker D."/>
            <person name="Gharbi K."/>
            <person name="Hall N."/>
            <person name="Watson M."/>
            <person name="Adriaenssens E.M."/>
            <person name="Foster-Nyarko E."/>
            <person name="Jarju S."/>
            <person name="Secka A."/>
            <person name="Antonio M."/>
            <person name="Oren A."/>
            <person name="Chaudhuri R.R."/>
            <person name="La Ragione R."/>
            <person name="Hildebrand F."/>
            <person name="Pallen M.J."/>
        </authorList>
    </citation>
    <scope>NUCLEOTIDE SEQUENCE</scope>
    <source>
        <strain evidence="20">CHK175-13533</strain>
    </source>
</reference>
<keyword evidence="15 18" id="KW-0676">Redox-active center</keyword>
<keyword evidence="7" id="KW-0732">Signal</keyword>
<keyword evidence="9 18" id="KW-0249">Electron transport</keyword>
<dbReference type="Gene3D" id="2.60.40.1250">
    <property type="entry name" value="Thiol:disulfide interchange protein DsbD, N-terminal domain"/>
    <property type="match status" value="1"/>
</dbReference>
<evidence type="ECO:0000313" key="22">
    <source>
        <dbReference type="Proteomes" id="UP000700248"/>
    </source>
</evidence>
<evidence type="ECO:0000256" key="9">
    <source>
        <dbReference type="ARBA" id="ARBA00022982"/>
    </source>
</evidence>
<reference evidence="21 23" key="1">
    <citation type="submission" date="2020-03" db="EMBL/GenBank/DDBJ databases">
        <title>Genomic Encyclopedia of Type Strains, Phase IV (KMG-IV): sequencing the most valuable type-strain genomes for metagenomic binning, comparative biology and taxonomic classification.</title>
        <authorList>
            <person name="Goeker M."/>
        </authorList>
    </citation>
    <scope>NUCLEOTIDE SEQUENCE [LARGE SCALE GENOMIC DNA]</scope>
    <source>
        <strain evidence="21 23">DSM 26613</strain>
    </source>
</reference>
<dbReference type="Gene3D" id="3.40.30.10">
    <property type="entry name" value="Glutaredoxin"/>
    <property type="match status" value="1"/>
</dbReference>
<dbReference type="GO" id="GO:0045454">
    <property type="term" value="P:cell redox homeostasis"/>
    <property type="evidence" value="ECO:0007669"/>
    <property type="project" value="TreeGrafter"/>
</dbReference>
<dbReference type="InterPro" id="IPR022910">
    <property type="entry name" value="Thiol_diS_interchange_DbsD"/>
</dbReference>
<dbReference type="HAMAP" id="MF_00399">
    <property type="entry name" value="DbsD"/>
    <property type="match status" value="1"/>
</dbReference>
<dbReference type="PANTHER" id="PTHR32234:SF0">
    <property type="entry name" value="THIOL:DISULFIDE INTERCHANGE PROTEIN DSBD"/>
    <property type="match status" value="1"/>
</dbReference>
<feature type="domain" description="Thioredoxin" evidence="19">
    <location>
        <begin position="507"/>
        <end position="629"/>
    </location>
</feature>
<feature type="disulfide bond" description="Redox-active" evidence="18">
    <location>
        <begin position="140"/>
        <end position="146"/>
    </location>
</feature>
<evidence type="ECO:0000256" key="10">
    <source>
        <dbReference type="ARBA" id="ARBA00022989"/>
    </source>
</evidence>
<dbReference type="InterPro" id="IPR036929">
    <property type="entry name" value="DsbDN_sf"/>
</dbReference>
<dbReference type="AlphaFoldDB" id="A0A9D2VE58"/>
<dbReference type="GO" id="GO:0009055">
    <property type="term" value="F:electron transfer activity"/>
    <property type="evidence" value="ECO:0007669"/>
    <property type="project" value="UniProtKB-UniRule"/>
</dbReference>
<dbReference type="GO" id="GO:0005886">
    <property type="term" value="C:plasma membrane"/>
    <property type="evidence" value="ECO:0007669"/>
    <property type="project" value="UniProtKB-SubCell"/>
</dbReference>
<keyword evidence="14 18" id="KW-1015">Disulfide bond</keyword>
<evidence type="ECO:0000256" key="12">
    <source>
        <dbReference type="ARBA" id="ARBA00023027"/>
    </source>
</evidence>
<gene>
    <name evidence="18 20" type="primary">dsbD</name>
    <name evidence="21" type="ORF">GGR41_001678</name>
    <name evidence="20" type="ORF">K8U84_01895</name>
</gene>
<dbReference type="Pfam" id="PF02683">
    <property type="entry name" value="DsbD_TM"/>
    <property type="match status" value="1"/>
</dbReference>
<feature type="transmembrane region" description="Helical" evidence="18">
    <location>
        <begin position="467"/>
        <end position="488"/>
    </location>
</feature>
<dbReference type="NCBIfam" id="NF001419">
    <property type="entry name" value="PRK00293.1"/>
    <property type="match status" value="1"/>
</dbReference>
<comment type="caution">
    <text evidence="18">Lacks conserved residue(s) required for the propagation of feature annotation.</text>
</comment>
<dbReference type="PANTHER" id="PTHR32234">
    <property type="entry name" value="THIOL:DISULFIDE INTERCHANGE PROTEIN DSBD"/>
    <property type="match status" value="1"/>
</dbReference>
<dbReference type="InterPro" id="IPR036249">
    <property type="entry name" value="Thioredoxin-like_sf"/>
</dbReference>
<dbReference type="SUPFAM" id="SSF52833">
    <property type="entry name" value="Thioredoxin-like"/>
    <property type="match status" value="1"/>
</dbReference>
<dbReference type="SUPFAM" id="SSF74863">
    <property type="entry name" value="Thiol:disulfide interchange protein DsbD, N-terminal domain (DsbD-alpha)"/>
    <property type="match status" value="1"/>
</dbReference>
<evidence type="ECO:0000259" key="19">
    <source>
        <dbReference type="PROSITE" id="PS51352"/>
    </source>
</evidence>
<evidence type="ECO:0000256" key="11">
    <source>
        <dbReference type="ARBA" id="ARBA00023002"/>
    </source>
</evidence>
<evidence type="ECO:0000256" key="17">
    <source>
        <dbReference type="ARBA" id="ARBA00047804"/>
    </source>
</evidence>
<evidence type="ECO:0000256" key="13">
    <source>
        <dbReference type="ARBA" id="ARBA00023136"/>
    </source>
</evidence>
<keyword evidence="8 18" id="KW-0201">Cytochrome c-type biogenesis</keyword>
<feature type="transmembrane region" description="Helical" evidence="18">
    <location>
        <begin position="216"/>
        <end position="245"/>
    </location>
</feature>
<evidence type="ECO:0000256" key="3">
    <source>
        <dbReference type="ARBA" id="ARBA00022448"/>
    </source>
</evidence>
<keyword evidence="5 18" id="KW-0997">Cell inner membrane</keyword>
<dbReference type="EC" id="1.8.1.8" evidence="18"/>
<protein>
    <recommendedName>
        <fullName evidence="18">Thiol:disulfide interchange protein DsbD</fullName>
        <ecNumber evidence="18">1.8.1.8</ecNumber>
    </recommendedName>
    <alternativeName>
        <fullName evidence="18">Protein-disulfide reductase</fullName>
        <shortName evidence="18">Disulfide reductase</shortName>
    </alternativeName>
</protein>
<keyword evidence="4 18" id="KW-1003">Cell membrane</keyword>
<dbReference type="Pfam" id="PF11412">
    <property type="entry name" value="DsbD_N"/>
    <property type="match status" value="1"/>
</dbReference>
<dbReference type="Proteomes" id="UP000783934">
    <property type="component" value="Unassembled WGS sequence"/>
</dbReference>
<dbReference type="GO" id="GO:0017004">
    <property type="term" value="P:cytochrome complex assembly"/>
    <property type="evidence" value="ECO:0007669"/>
    <property type="project" value="UniProtKB-UniRule"/>
</dbReference>
<comment type="caution">
    <text evidence="20">The sequence shown here is derived from an EMBL/GenBank/DDBJ whole genome shotgun (WGS) entry which is preliminary data.</text>
</comment>
<keyword evidence="23" id="KW-1185">Reference proteome</keyword>
<evidence type="ECO:0000256" key="16">
    <source>
        <dbReference type="ARBA" id="ARBA00047388"/>
    </source>
</evidence>
<evidence type="ECO:0000256" key="5">
    <source>
        <dbReference type="ARBA" id="ARBA00022519"/>
    </source>
</evidence>
<keyword evidence="13 18" id="KW-0472">Membrane</keyword>
<dbReference type="PROSITE" id="PS51352">
    <property type="entry name" value="THIOREDOXIN_2"/>
    <property type="match status" value="1"/>
</dbReference>
<comment type="function">
    <text evidence="18">Required to facilitate the formation of correct disulfide bonds in some periplasmic proteins and for the assembly of the periplasmic c-type cytochromes. Acts by transferring electrons from cytoplasmic thioredoxin to the periplasm. This transfer involves a cascade of disulfide bond formation and reduction steps.</text>
</comment>
<dbReference type="InterPro" id="IPR003834">
    <property type="entry name" value="Cyt_c_assmbl_TM_dom"/>
</dbReference>
<evidence type="ECO:0000313" key="23">
    <source>
        <dbReference type="Proteomes" id="UP000783934"/>
    </source>
</evidence>
<sequence>MLGTYPARSAKHSYYALVFGFFVLVLMWFGAAAAHAEDDFLEPEQAFQLQVAQPSPTELDVFFEIAPAYYMYQARFSFALNGTPIANDQVQYPPAKVIFDPTFGEDMAVYRQQVTLRVPLPAGQGVPGLPLQFDITYQGCADAGLCYSPITETVPLTPVADGYEAKGQWVQPAVPAPLDDVIEVNNAQSVSFTDALQLSDTGIAGFLAQASWPQMMALAFVFGLFLSFTPCVLPMVPILLSIIAGQRSQTALSRKRGLALAAVYVFGMSLVYTALGVAAGLAGASLAVWLQTPWVLSLFAIVLAVLALSMFDVYTLQVPSTWQSSLQGRLAKIPGGKYGGVFVMGMVSALIVGPCVAAPLAGVLLFISQTGDVVLGGATLFALAWGSGALLLLVGASSGVLLPKAGGWMNGIKYAFGILLLATAWWMVNSVLPTWVLMLGWALLAMWSAVLLGAFRALGGDSSVLAQFLKAVGVLVAVWAIALIVGVASGGRSLTQPLAGLGLGATTTSTVAAPRFQAVTSMQQLDELLATTDRPVMLDFYADWCVSCIEMEQFTFTHPDVAQKMEHMLLLQADVTQNTAADRELLKRFNLFGPPGIIFFNAQGQEQPDPRVVGFMPAEAFAAELDKVL</sequence>
<dbReference type="CDD" id="cd02953">
    <property type="entry name" value="DsbDgamma"/>
    <property type="match status" value="1"/>
</dbReference>
<evidence type="ECO:0000256" key="8">
    <source>
        <dbReference type="ARBA" id="ARBA00022748"/>
    </source>
</evidence>
<feature type="transmembrane region" description="Helical" evidence="18">
    <location>
        <begin position="294"/>
        <end position="317"/>
    </location>
</feature>
<dbReference type="EMBL" id="JAATIZ010000003">
    <property type="protein sequence ID" value="NJB65429.1"/>
    <property type="molecule type" value="Genomic_DNA"/>
</dbReference>
<keyword evidence="3 18" id="KW-0813">Transport</keyword>
<dbReference type="RefSeq" id="WP_167661432.1">
    <property type="nucleotide sequence ID" value="NZ_BMCQ01000003.1"/>
</dbReference>
<evidence type="ECO:0000256" key="7">
    <source>
        <dbReference type="ARBA" id="ARBA00022729"/>
    </source>
</evidence>
<keyword evidence="12 18" id="KW-0520">NAD</keyword>
<keyword evidence="11 18" id="KW-0560">Oxidoreductase</keyword>
<dbReference type="Proteomes" id="UP000700248">
    <property type="component" value="Unassembled WGS sequence"/>
</dbReference>
<evidence type="ECO:0000256" key="2">
    <source>
        <dbReference type="ARBA" id="ARBA00007241"/>
    </source>
</evidence>
<evidence type="ECO:0000313" key="21">
    <source>
        <dbReference type="EMBL" id="NJB65429.1"/>
    </source>
</evidence>
<name>A0A9D2VE58_9BURK</name>
<dbReference type="InterPro" id="IPR013766">
    <property type="entry name" value="Thioredoxin_domain"/>
</dbReference>
<comment type="similarity">
    <text evidence="2 18">Belongs to the thioredoxin family. DsbD subfamily.</text>
</comment>
<evidence type="ECO:0000313" key="20">
    <source>
        <dbReference type="EMBL" id="HJH23288.1"/>
    </source>
</evidence>
<evidence type="ECO:0000256" key="18">
    <source>
        <dbReference type="HAMAP-Rule" id="MF_00399"/>
    </source>
</evidence>
<organism evidence="20 22">
    <name type="scientific">Paenalcaligenes hominis</name>
    <dbReference type="NCBI Taxonomy" id="643674"/>
    <lineage>
        <taxon>Bacteria</taxon>
        <taxon>Pseudomonadati</taxon>
        <taxon>Pseudomonadota</taxon>
        <taxon>Betaproteobacteria</taxon>
        <taxon>Burkholderiales</taxon>
        <taxon>Alcaligenaceae</taxon>
        <taxon>Paenalcaligenes</taxon>
    </lineage>
</organism>
<evidence type="ECO:0000256" key="4">
    <source>
        <dbReference type="ARBA" id="ARBA00022475"/>
    </source>
</evidence>
<dbReference type="GO" id="GO:0047134">
    <property type="term" value="F:protein-disulfide reductase [NAD(P)H] activity"/>
    <property type="evidence" value="ECO:0007669"/>
    <property type="project" value="UniProtKB-UniRule"/>
</dbReference>
<feature type="transmembrane region" description="Helical" evidence="18">
    <location>
        <begin position="434"/>
        <end position="455"/>
    </location>
</feature>
<evidence type="ECO:0000256" key="6">
    <source>
        <dbReference type="ARBA" id="ARBA00022692"/>
    </source>
</evidence>
<keyword evidence="10 18" id="KW-1133">Transmembrane helix</keyword>
<accession>A0A9D2VE58</accession>
<comment type="subcellular location">
    <subcellularLocation>
        <location evidence="1 18">Cell inner membrane</location>
        <topology evidence="1 18">Multi-pass membrane protein</topology>
    </subcellularLocation>
</comment>